<evidence type="ECO:0000256" key="6">
    <source>
        <dbReference type="ARBA" id="ARBA00023136"/>
    </source>
</evidence>
<feature type="transmembrane region" description="Helical" evidence="7">
    <location>
        <begin position="121"/>
        <end position="143"/>
    </location>
</feature>
<keyword evidence="6 7" id="KW-0472">Membrane</keyword>
<name>A0A317KZ53_9BACI</name>
<dbReference type="Proteomes" id="UP000245624">
    <property type="component" value="Unassembled WGS sequence"/>
</dbReference>
<keyword evidence="3 7" id="KW-0812">Transmembrane</keyword>
<accession>A0A317KZ53</accession>
<dbReference type="PANTHER" id="PTHR43731:SF14">
    <property type="entry name" value="PRESENILIN-ASSOCIATED RHOMBOID-LIKE PROTEIN, MITOCHONDRIAL"/>
    <property type="match status" value="1"/>
</dbReference>
<gene>
    <name evidence="9" type="ORF">DLJ74_13275</name>
</gene>
<dbReference type="GO" id="GO:0006508">
    <property type="term" value="P:proteolysis"/>
    <property type="evidence" value="ECO:0007669"/>
    <property type="project" value="UniProtKB-KW"/>
</dbReference>
<keyword evidence="4" id="KW-0378">Hydrolase</keyword>
<comment type="subcellular location">
    <subcellularLocation>
        <location evidence="1">Membrane</location>
        <topology evidence="1">Multi-pass membrane protein</topology>
    </subcellularLocation>
</comment>
<evidence type="ECO:0000256" key="2">
    <source>
        <dbReference type="ARBA" id="ARBA00009045"/>
    </source>
</evidence>
<keyword evidence="10" id="KW-1185">Reference proteome</keyword>
<feature type="domain" description="Peptidase S54 rhomboid" evidence="8">
    <location>
        <begin position="56"/>
        <end position="194"/>
    </location>
</feature>
<reference evidence="9 10" key="1">
    <citation type="submission" date="2018-05" db="EMBL/GenBank/DDBJ databases">
        <title>Genomic analysis of Gracilibacillus dipsosauri DD1 reveals novel features of a salt-tolerant amylase.</title>
        <authorList>
            <person name="Deutch C.E."/>
            <person name="Yang S."/>
        </authorList>
    </citation>
    <scope>NUCLEOTIDE SEQUENCE [LARGE SCALE GENOMIC DNA]</scope>
    <source>
        <strain evidence="9 10">DD1</strain>
    </source>
</reference>
<dbReference type="InterPro" id="IPR022764">
    <property type="entry name" value="Peptidase_S54_rhomboid_dom"/>
</dbReference>
<feature type="transmembrane region" description="Helical" evidence="7">
    <location>
        <begin position="97"/>
        <end position="115"/>
    </location>
</feature>
<dbReference type="InterPro" id="IPR035952">
    <property type="entry name" value="Rhomboid-like_sf"/>
</dbReference>
<comment type="caution">
    <text evidence="9">The sequence shown here is derived from an EMBL/GenBank/DDBJ whole genome shotgun (WGS) entry which is preliminary data.</text>
</comment>
<protein>
    <submittedName>
        <fullName evidence="9">Rhomboid family intramembrane serine protease</fullName>
    </submittedName>
</protein>
<sequence length="254" mass="28660">MFLRTESFKDFLSFYPVTACIVGLQIGIWLLNWIIPPLGQMIIDFGIGFHYAISMGEYWRFVTPIFLHGGVGHILFNSFALVIFAPALEQMLGKGKFIFTYFFAGIVANILTFVVEPSLGYTHLGASGAIYGLLGLYLFMVFFEKRLIDPNNARLILIVSILGLIMTLIRANINVEAHIFGFIAGFALGPIILKNVQPFSPWKNTRRVSHGNDDIGFDPNRWNKKRYKWKPYLKPIITAILIILVLLGLLSSIL</sequence>
<feature type="transmembrane region" description="Helical" evidence="7">
    <location>
        <begin position="232"/>
        <end position="253"/>
    </location>
</feature>
<evidence type="ECO:0000256" key="4">
    <source>
        <dbReference type="ARBA" id="ARBA00022801"/>
    </source>
</evidence>
<evidence type="ECO:0000256" key="3">
    <source>
        <dbReference type="ARBA" id="ARBA00022692"/>
    </source>
</evidence>
<feature type="transmembrane region" description="Helical" evidence="7">
    <location>
        <begin position="179"/>
        <end position="196"/>
    </location>
</feature>
<dbReference type="AlphaFoldDB" id="A0A317KZ53"/>
<dbReference type="GO" id="GO:0016020">
    <property type="term" value="C:membrane"/>
    <property type="evidence" value="ECO:0007669"/>
    <property type="project" value="UniProtKB-SubCell"/>
</dbReference>
<dbReference type="SUPFAM" id="SSF144091">
    <property type="entry name" value="Rhomboid-like"/>
    <property type="match status" value="1"/>
</dbReference>
<feature type="transmembrane region" description="Helical" evidence="7">
    <location>
        <begin position="65"/>
        <end position="85"/>
    </location>
</feature>
<feature type="transmembrane region" description="Helical" evidence="7">
    <location>
        <begin position="155"/>
        <end position="173"/>
    </location>
</feature>
<feature type="transmembrane region" description="Helical" evidence="7">
    <location>
        <begin position="12"/>
        <end position="35"/>
    </location>
</feature>
<dbReference type="Pfam" id="PF01694">
    <property type="entry name" value="Rhomboid"/>
    <property type="match status" value="1"/>
</dbReference>
<evidence type="ECO:0000259" key="8">
    <source>
        <dbReference type="Pfam" id="PF01694"/>
    </source>
</evidence>
<dbReference type="Gene3D" id="1.20.1540.10">
    <property type="entry name" value="Rhomboid-like"/>
    <property type="match status" value="1"/>
</dbReference>
<keyword evidence="5 7" id="KW-1133">Transmembrane helix</keyword>
<dbReference type="InterPro" id="IPR050925">
    <property type="entry name" value="Rhomboid_protease_S54"/>
</dbReference>
<evidence type="ECO:0000313" key="9">
    <source>
        <dbReference type="EMBL" id="PWU68060.1"/>
    </source>
</evidence>
<dbReference type="PANTHER" id="PTHR43731">
    <property type="entry name" value="RHOMBOID PROTEASE"/>
    <property type="match status" value="1"/>
</dbReference>
<evidence type="ECO:0000256" key="5">
    <source>
        <dbReference type="ARBA" id="ARBA00022989"/>
    </source>
</evidence>
<dbReference type="GO" id="GO:0004252">
    <property type="term" value="F:serine-type endopeptidase activity"/>
    <property type="evidence" value="ECO:0007669"/>
    <property type="project" value="InterPro"/>
</dbReference>
<organism evidence="9 10">
    <name type="scientific">Gracilibacillus dipsosauri</name>
    <dbReference type="NCBI Taxonomy" id="178340"/>
    <lineage>
        <taxon>Bacteria</taxon>
        <taxon>Bacillati</taxon>
        <taxon>Bacillota</taxon>
        <taxon>Bacilli</taxon>
        <taxon>Bacillales</taxon>
        <taxon>Bacillaceae</taxon>
        <taxon>Gracilibacillus</taxon>
    </lineage>
</organism>
<evidence type="ECO:0000313" key="10">
    <source>
        <dbReference type="Proteomes" id="UP000245624"/>
    </source>
</evidence>
<comment type="similarity">
    <text evidence="2">Belongs to the peptidase S54 family.</text>
</comment>
<evidence type="ECO:0000256" key="7">
    <source>
        <dbReference type="SAM" id="Phobius"/>
    </source>
</evidence>
<dbReference type="RefSeq" id="WP_109984833.1">
    <property type="nucleotide sequence ID" value="NZ_JAJUIE010000006.1"/>
</dbReference>
<proteinExistence type="inferred from homology"/>
<evidence type="ECO:0000256" key="1">
    <source>
        <dbReference type="ARBA" id="ARBA00004141"/>
    </source>
</evidence>
<keyword evidence="9" id="KW-0645">Protease</keyword>
<dbReference type="OrthoDB" id="9813074at2"/>
<dbReference type="EMBL" id="QGTD01000011">
    <property type="protein sequence ID" value="PWU68060.1"/>
    <property type="molecule type" value="Genomic_DNA"/>
</dbReference>